<dbReference type="AlphaFoldDB" id="A0A915E469"/>
<organism evidence="1 2">
    <name type="scientific">Ditylenchus dipsaci</name>
    <dbReference type="NCBI Taxonomy" id="166011"/>
    <lineage>
        <taxon>Eukaryota</taxon>
        <taxon>Metazoa</taxon>
        <taxon>Ecdysozoa</taxon>
        <taxon>Nematoda</taxon>
        <taxon>Chromadorea</taxon>
        <taxon>Rhabditida</taxon>
        <taxon>Tylenchina</taxon>
        <taxon>Tylenchomorpha</taxon>
        <taxon>Sphaerularioidea</taxon>
        <taxon>Anguinidae</taxon>
        <taxon>Anguininae</taxon>
        <taxon>Ditylenchus</taxon>
    </lineage>
</organism>
<dbReference type="WBParaSite" id="jg26523">
    <property type="protein sequence ID" value="jg26523"/>
    <property type="gene ID" value="jg26523"/>
</dbReference>
<name>A0A915E469_9BILA</name>
<evidence type="ECO:0000313" key="2">
    <source>
        <dbReference type="WBParaSite" id="jg26523"/>
    </source>
</evidence>
<protein>
    <submittedName>
        <fullName evidence="2">Uncharacterized protein</fullName>
    </submittedName>
</protein>
<keyword evidence="1" id="KW-1185">Reference proteome</keyword>
<reference evidence="2" key="1">
    <citation type="submission" date="2022-11" db="UniProtKB">
        <authorList>
            <consortium name="WormBaseParasite"/>
        </authorList>
    </citation>
    <scope>IDENTIFICATION</scope>
</reference>
<dbReference type="Proteomes" id="UP000887574">
    <property type="component" value="Unplaced"/>
</dbReference>
<proteinExistence type="predicted"/>
<sequence>MEQKHGIEAGLVTRLDEQFIYVWWKKQHLDELIFSRCCNPEITLGDVVTFEINHLSTEVQEERISPRVGFARMSFCHRRDLPTLPNRRSIASEKGNVCMDHKPDTVYSCLIGRMPTKYDAKLKTKLDTLFFVTTHGIKENNDSEEIVKLREFAPWNQKNVVTERSPADVWVKDQVQPEEQKPEELDLSIHSLEISDSKPIVEFSTEGVNAVPKEKMTNTQLRFVRSSSPSIASMVSANFKPKVIHWVEDEDDLDTLSVDCLTKCLGLKLPERAEPVCDGERDKESQIVLGKSVSFSDISKLTQNTMKVEEEGTHGRNFDSVWDIYKKLRGKGLFLEAATLKKRSLDLCMEYEILLAKYNV</sequence>
<evidence type="ECO:0000313" key="1">
    <source>
        <dbReference type="Proteomes" id="UP000887574"/>
    </source>
</evidence>
<accession>A0A915E469</accession>